<keyword evidence="6" id="KW-0804">Transcription</keyword>
<dbReference type="SMR" id="A0A2C9WA29"/>
<dbReference type="PROSITE" id="PS50071">
    <property type="entry name" value="HOMEOBOX_2"/>
    <property type="match status" value="1"/>
</dbReference>
<feature type="region of interest" description="Disordered" evidence="9">
    <location>
        <begin position="510"/>
        <end position="535"/>
    </location>
</feature>
<dbReference type="CDD" id="cd00086">
    <property type="entry name" value="homeodomain"/>
    <property type="match status" value="1"/>
</dbReference>
<dbReference type="GO" id="GO:0005634">
    <property type="term" value="C:nucleus"/>
    <property type="evidence" value="ECO:0000318"/>
    <property type="project" value="GO_Central"/>
</dbReference>
<dbReference type="GO" id="GO:0003677">
    <property type="term" value="F:DNA binding"/>
    <property type="evidence" value="ECO:0007669"/>
    <property type="project" value="UniProtKB-UniRule"/>
</dbReference>
<dbReference type="GO" id="GO:0006355">
    <property type="term" value="P:regulation of DNA-templated transcription"/>
    <property type="evidence" value="ECO:0007669"/>
    <property type="project" value="InterPro"/>
</dbReference>
<dbReference type="FunFam" id="1.10.10.60:FF:000083">
    <property type="entry name" value="BEL1-like homeodomain protein 4"/>
    <property type="match status" value="1"/>
</dbReference>
<dbReference type="InterPro" id="IPR008422">
    <property type="entry name" value="KN_HD"/>
</dbReference>
<evidence type="ECO:0000256" key="5">
    <source>
        <dbReference type="ARBA" id="ARBA00023155"/>
    </source>
</evidence>
<dbReference type="InterPro" id="IPR050224">
    <property type="entry name" value="TALE_homeobox"/>
</dbReference>
<dbReference type="Pfam" id="PF07526">
    <property type="entry name" value="POX"/>
    <property type="match status" value="1"/>
</dbReference>
<evidence type="ECO:0000256" key="6">
    <source>
        <dbReference type="ARBA" id="ARBA00023163"/>
    </source>
</evidence>
<evidence type="ECO:0000259" key="10">
    <source>
        <dbReference type="PROSITE" id="PS50071"/>
    </source>
</evidence>
<sequence>MARKLCEDKSSNMASSSSAGFCYTDVSSSNPTIQTHLGNQIQGFESNPEIFNLTTGVEMIGFSRNLQQQQSDSNTTVMWKGFLSKPGNNNTGGGGGGPSSSKTIIESTSDFYQHEFNKQDFTTGISETSNGNLIVGPDSSAPWQEHRLLVDDSSLRCVFPCEGNERPSQGLSLSLSSTNPSSIGLQSFELRHASSHQNHDNPQEEMRFMNSSSRDGFFGKSASNIQQQQMMQEGFLTKAATLHHQGQFQLRNSRFLGPAQELLNEFCCLGTKQTDQLRPKTSKPKQWDDENGSTSGSSSRKQSLCSLEFMELQKRKTKLLSMLEEVERRYRYYCDQMKNVVSSFETVAGAGAATVYSALASKAMSRHFRCLRDGIVAQIHATKKAMGEKDPAAPGTTRGETPRLRVLDQALRQQRAIQQMTMMESHPWRPQRGLPERSVSVLRAWLFEHFLHPYPSDVDKHILARQTGLSRSQVSNWFINARVRLWKPMVEEMYLEETKEQDNNVMASSDGVADLEDNNDRPHTNPSSTDQKPSLDQLIRIDSECLSSIISNPDKNNDTSKGTKTFQNQHLHLQQQNFGAFGAVELDFSSYNHHTASGVSFANNDHGANQNFNGGGVSLTLGLQQHGGGGVSLAFSPASQSSLFYPRDHIDDCPPVQYSLLDGEAQNLPYRNLMGAQLLHDLAG</sequence>
<evidence type="ECO:0000256" key="9">
    <source>
        <dbReference type="SAM" id="MobiDB-lite"/>
    </source>
</evidence>
<dbReference type="InterPro" id="IPR001356">
    <property type="entry name" value="HD"/>
</dbReference>
<dbReference type="PANTHER" id="PTHR11850">
    <property type="entry name" value="HOMEOBOX PROTEIN TRANSCRIPTION FACTORS"/>
    <property type="match status" value="1"/>
</dbReference>
<evidence type="ECO:0000256" key="2">
    <source>
        <dbReference type="ARBA" id="ARBA00006454"/>
    </source>
</evidence>
<evidence type="ECO:0000256" key="4">
    <source>
        <dbReference type="ARBA" id="ARBA00023125"/>
    </source>
</evidence>
<dbReference type="Pfam" id="PF05920">
    <property type="entry name" value="Homeobox_KN"/>
    <property type="match status" value="1"/>
</dbReference>
<name>A0A2C9WA29_MANES</name>
<keyword evidence="7 8" id="KW-0539">Nucleus</keyword>
<comment type="similarity">
    <text evidence="2">Belongs to the TALE/BELL homeobox family.</text>
</comment>
<dbReference type="EMBL" id="CM004388">
    <property type="protein sequence ID" value="OAY56463.1"/>
    <property type="molecule type" value="Genomic_DNA"/>
</dbReference>
<proteinExistence type="inferred from homology"/>
<accession>A0A2C9WA29</accession>
<keyword evidence="5 8" id="KW-0371">Homeobox</keyword>
<keyword evidence="4 8" id="KW-0238">DNA-binding</keyword>
<keyword evidence="3" id="KW-0805">Transcription regulation</keyword>
<dbReference type="InterPro" id="IPR006563">
    <property type="entry name" value="POX_dom"/>
</dbReference>
<feature type="region of interest" description="Disordered" evidence="9">
    <location>
        <begin position="80"/>
        <end position="104"/>
    </location>
</feature>
<dbReference type="InterPro" id="IPR009057">
    <property type="entry name" value="Homeodomain-like_sf"/>
</dbReference>
<feature type="domain" description="Homeobox" evidence="10">
    <location>
        <begin position="425"/>
        <end position="488"/>
    </location>
</feature>
<evidence type="ECO:0000256" key="3">
    <source>
        <dbReference type="ARBA" id="ARBA00023015"/>
    </source>
</evidence>
<organism evidence="11">
    <name type="scientific">Manihot esculenta</name>
    <name type="common">Cassava</name>
    <name type="synonym">Jatropha manihot</name>
    <dbReference type="NCBI Taxonomy" id="3983"/>
    <lineage>
        <taxon>Eukaryota</taxon>
        <taxon>Viridiplantae</taxon>
        <taxon>Streptophyta</taxon>
        <taxon>Embryophyta</taxon>
        <taxon>Tracheophyta</taxon>
        <taxon>Spermatophyta</taxon>
        <taxon>Magnoliopsida</taxon>
        <taxon>eudicotyledons</taxon>
        <taxon>Gunneridae</taxon>
        <taxon>Pentapetalae</taxon>
        <taxon>rosids</taxon>
        <taxon>fabids</taxon>
        <taxon>Malpighiales</taxon>
        <taxon>Euphorbiaceae</taxon>
        <taxon>Crotonoideae</taxon>
        <taxon>Manihoteae</taxon>
        <taxon>Manihot</taxon>
    </lineage>
</organism>
<comment type="subcellular location">
    <subcellularLocation>
        <location evidence="1 8">Nucleus</location>
    </subcellularLocation>
</comment>
<evidence type="ECO:0000256" key="1">
    <source>
        <dbReference type="ARBA" id="ARBA00004123"/>
    </source>
</evidence>
<evidence type="ECO:0000256" key="8">
    <source>
        <dbReference type="PROSITE-ProRule" id="PRU00108"/>
    </source>
</evidence>
<dbReference type="STRING" id="3983.A0A2C9WA29"/>
<dbReference type="SUPFAM" id="SSF46689">
    <property type="entry name" value="Homeodomain-like"/>
    <property type="match status" value="1"/>
</dbReference>
<feature type="DNA-binding region" description="Homeobox" evidence="8">
    <location>
        <begin position="427"/>
        <end position="489"/>
    </location>
</feature>
<dbReference type="SMART" id="SM00574">
    <property type="entry name" value="POX"/>
    <property type="match status" value="1"/>
</dbReference>
<dbReference type="AlphaFoldDB" id="A0A2C9WA29"/>
<dbReference type="Gene3D" id="1.10.10.60">
    <property type="entry name" value="Homeodomain-like"/>
    <property type="match status" value="1"/>
</dbReference>
<reference evidence="11" key="1">
    <citation type="submission" date="2016-02" db="EMBL/GenBank/DDBJ databases">
        <title>WGS assembly of Manihot esculenta.</title>
        <authorList>
            <person name="Bredeson J.V."/>
            <person name="Prochnik S.E."/>
            <person name="Lyons J.B."/>
            <person name="Schmutz J."/>
            <person name="Grimwood J."/>
            <person name="Vrebalov J."/>
            <person name="Bart R.S."/>
            <person name="Amuge T."/>
            <person name="Ferguson M.E."/>
            <person name="Green R."/>
            <person name="Putnam N."/>
            <person name="Stites J."/>
            <person name="Rounsley S."/>
            <person name="Rokhsar D.S."/>
        </authorList>
    </citation>
    <scope>NUCLEOTIDE SEQUENCE [LARGE SCALE GENOMIC DNA]</scope>
    <source>
        <tissue evidence="11">Leaf</tissue>
    </source>
</reference>
<gene>
    <name evidence="11" type="ORF">MANES_02G018700</name>
</gene>
<feature type="compositionally biased region" description="Polar residues" evidence="9">
    <location>
        <begin position="524"/>
        <end position="534"/>
    </location>
</feature>
<protein>
    <recommendedName>
        <fullName evidence="10">Homeobox domain-containing protein</fullName>
    </recommendedName>
</protein>
<evidence type="ECO:0000256" key="7">
    <source>
        <dbReference type="ARBA" id="ARBA00023242"/>
    </source>
</evidence>
<feature type="region of interest" description="Disordered" evidence="9">
    <location>
        <begin position="274"/>
        <end position="300"/>
    </location>
</feature>
<evidence type="ECO:0000313" key="11">
    <source>
        <dbReference type="EMBL" id="OAY56463.1"/>
    </source>
</evidence>
<dbReference type="SMART" id="SM00389">
    <property type="entry name" value="HOX"/>
    <property type="match status" value="1"/>
</dbReference>